<evidence type="ECO:0000259" key="3">
    <source>
        <dbReference type="Pfam" id="PF01551"/>
    </source>
</evidence>
<dbReference type="InterPro" id="IPR050570">
    <property type="entry name" value="Cell_wall_metabolism_enzyme"/>
</dbReference>
<accession>A0A1H3F8S0</accession>
<keyword evidence="5" id="KW-1185">Reference proteome</keyword>
<dbReference type="EMBL" id="FNOT01000003">
    <property type="protein sequence ID" value="SDX86539.1"/>
    <property type="molecule type" value="Genomic_DNA"/>
</dbReference>
<evidence type="ECO:0000256" key="2">
    <source>
        <dbReference type="SAM" id="MobiDB-lite"/>
    </source>
</evidence>
<evidence type="ECO:0000313" key="4">
    <source>
        <dbReference type="EMBL" id="SDX86539.1"/>
    </source>
</evidence>
<dbReference type="CDD" id="cd12797">
    <property type="entry name" value="M23_peptidase"/>
    <property type="match status" value="1"/>
</dbReference>
<proteinExistence type="predicted"/>
<dbReference type="Gene3D" id="2.70.70.10">
    <property type="entry name" value="Glucose Permease (Domain IIA)"/>
    <property type="match status" value="1"/>
</dbReference>
<evidence type="ECO:0000256" key="1">
    <source>
        <dbReference type="ARBA" id="ARBA00022729"/>
    </source>
</evidence>
<dbReference type="InterPro" id="IPR011055">
    <property type="entry name" value="Dup_hybrid_motif"/>
</dbReference>
<dbReference type="STRING" id="1137993.SAMN05660209_01523"/>
<protein>
    <submittedName>
        <fullName evidence="4">Peptidase family M23</fullName>
    </submittedName>
</protein>
<dbReference type="Proteomes" id="UP000198921">
    <property type="component" value="Unassembled WGS sequence"/>
</dbReference>
<feature type="domain" description="M23ase beta-sheet core" evidence="3">
    <location>
        <begin position="114"/>
        <end position="208"/>
    </location>
</feature>
<dbReference type="GO" id="GO:0004222">
    <property type="term" value="F:metalloendopeptidase activity"/>
    <property type="evidence" value="ECO:0007669"/>
    <property type="project" value="TreeGrafter"/>
</dbReference>
<feature type="region of interest" description="Disordered" evidence="2">
    <location>
        <begin position="1"/>
        <end position="54"/>
    </location>
</feature>
<sequence length="223" mass="22857">MATVPLLPAGRRTREVDPPQTGREAEHTPRRRRPSPAPEAVHSPRQVAAPAVAQGHAPRVRRPLLAVLLLVPLLLPVGGAVAAPAEVPAGLWSRPVDGAVTRPFDPPPDRFGAGHRGADLAGAPGSPVRAAGDGVVVFAGMVAGRPVISVDHAGGLRTTYEPVDASVGAGEPVARGAVLGTLAAGHAGCPVAACLHWGLRRGDVYLDPLSLLEPPEVRLLPMG</sequence>
<name>A0A1H3F8S0_9ACTN</name>
<organism evidence="4 5">
    <name type="scientific">Geodermatophilus africanus</name>
    <dbReference type="NCBI Taxonomy" id="1137993"/>
    <lineage>
        <taxon>Bacteria</taxon>
        <taxon>Bacillati</taxon>
        <taxon>Actinomycetota</taxon>
        <taxon>Actinomycetes</taxon>
        <taxon>Geodermatophilales</taxon>
        <taxon>Geodermatophilaceae</taxon>
        <taxon>Geodermatophilus</taxon>
    </lineage>
</organism>
<dbReference type="Pfam" id="PF01551">
    <property type="entry name" value="Peptidase_M23"/>
    <property type="match status" value="1"/>
</dbReference>
<dbReference type="PANTHER" id="PTHR21666:SF289">
    <property type="entry name" value="L-ALA--D-GLU ENDOPEPTIDASE"/>
    <property type="match status" value="1"/>
</dbReference>
<keyword evidence="1" id="KW-0732">Signal</keyword>
<evidence type="ECO:0000313" key="5">
    <source>
        <dbReference type="Proteomes" id="UP000198921"/>
    </source>
</evidence>
<reference evidence="5" key="1">
    <citation type="submission" date="2016-10" db="EMBL/GenBank/DDBJ databases">
        <authorList>
            <person name="Varghese N."/>
            <person name="Submissions S."/>
        </authorList>
    </citation>
    <scope>NUCLEOTIDE SEQUENCE [LARGE SCALE GENOMIC DNA]</scope>
    <source>
        <strain evidence="5">DSM 45422</strain>
    </source>
</reference>
<dbReference type="AlphaFoldDB" id="A0A1H3F8S0"/>
<dbReference type="PANTHER" id="PTHR21666">
    <property type="entry name" value="PEPTIDASE-RELATED"/>
    <property type="match status" value="1"/>
</dbReference>
<feature type="compositionally biased region" description="Basic and acidic residues" evidence="2">
    <location>
        <begin position="12"/>
        <end position="28"/>
    </location>
</feature>
<dbReference type="SUPFAM" id="SSF51261">
    <property type="entry name" value="Duplicated hybrid motif"/>
    <property type="match status" value="1"/>
</dbReference>
<dbReference type="InterPro" id="IPR016047">
    <property type="entry name" value="M23ase_b-sheet_dom"/>
</dbReference>
<gene>
    <name evidence="4" type="ORF">SAMN05660209_01523</name>
</gene>